<keyword evidence="3" id="KW-1185">Reference proteome</keyword>
<evidence type="ECO:0000313" key="2">
    <source>
        <dbReference type="EMBL" id="WDD96723.1"/>
    </source>
</evidence>
<protein>
    <submittedName>
        <fullName evidence="2">DUF4255 domain-containing protein</fullName>
    </submittedName>
</protein>
<dbReference type="InterPro" id="IPR025351">
    <property type="entry name" value="Pvc16_N"/>
</dbReference>
<organism evidence="2 3">
    <name type="scientific">Thalassomonas actiniarum</name>
    <dbReference type="NCBI Taxonomy" id="485447"/>
    <lineage>
        <taxon>Bacteria</taxon>
        <taxon>Pseudomonadati</taxon>
        <taxon>Pseudomonadota</taxon>
        <taxon>Gammaproteobacteria</taxon>
        <taxon>Alteromonadales</taxon>
        <taxon>Colwelliaceae</taxon>
        <taxon>Thalassomonas</taxon>
    </lineage>
</organism>
<reference evidence="2 3" key="1">
    <citation type="journal article" date="2015" name="Genome Announc.">
        <title>Draft Genome Sequences of Marine Isolates of Thalassomonas viridans and Thalassomonas actiniarum.</title>
        <authorList>
            <person name="Olonade I."/>
            <person name="van Zyl L.J."/>
            <person name="Trindade M."/>
        </authorList>
    </citation>
    <scope>NUCLEOTIDE SEQUENCE [LARGE SCALE GENOMIC DNA]</scope>
    <source>
        <strain evidence="2 3">A5K-106</strain>
    </source>
</reference>
<dbReference type="AlphaFoldDB" id="A0AAE9YLD5"/>
<evidence type="ECO:0000259" key="1">
    <source>
        <dbReference type="Pfam" id="PF14065"/>
    </source>
</evidence>
<proteinExistence type="predicted"/>
<accession>A0AAE9YLD5</accession>
<dbReference type="RefSeq" id="WP_044834916.1">
    <property type="nucleotide sequence ID" value="NZ_CP059735.1"/>
</dbReference>
<evidence type="ECO:0000313" key="3">
    <source>
        <dbReference type="Proteomes" id="UP000032568"/>
    </source>
</evidence>
<dbReference type="Proteomes" id="UP000032568">
    <property type="component" value="Chromosome"/>
</dbReference>
<dbReference type="Pfam" id="PF14065">
    <property type="entry name" value="Pvc16_N"/>
    <property type="match status" value="1"/>
</dbReference>
<name>A0AAE9YLD5_9GAMM</name>
<dbReference type="EMBL" id="CP059735">
    <property type="protein sequence ID" value="WDD96723.1"/>
    <property type="molecule type" value="Genomic_DNA"/>
</dbReference>
<dbReference type="KEGG" id="tact:SG35_015195"/>
<feature type="domain" description="Pvc16 N-terminal" evidence="1">
    <location>
        <begin position="8"/>
        <end position="180"/>
    </location>
</feature>
<reference evidence="2 3" key="2">
    <citation type="journal article" date="2022" name="Mar. Drugs">
        <title>Bioassay-Guided Fractionation Leads to the Detection of Cholic Acid Generated by the Rare Thalassomonas sp.</title>
        <authorList>
            <person name="Pheiffer F."/>
            <person name="Schneider Y.K."/>
            <person name="Hansen E.H."/>
            <person name="Andersen J.H."/>
            <person name="Isaksson J."/>
            <person name="Busche T."/>
            <person name="R C."/>
            <person name="Kalinowski J."/>
            <person name="Zyl L.V."/>
            <person name="Trindade M."/>
        </authorList>
    </citation>
    <scope>NUCLEOTIDE SEQUENCE [LARGE SCALE GENOMIC DNA]</scope>
    <source>
        <strain evidence="2 3">A5K-106</strain>
    </source>
</reference>
<sequence>MIDKCMDVLKNQIHQYLKSLPDLNVTSNETVAVSPLVKEDGAVVIPKDQLGLSLINIEEEKINKAQNAVKKSADGQVMYRNPEIKINLYILIASNFNDYETGLKFLSAAMSFFQAKSVFISSNTPDLDPKLEKLIVELHTMGLEQQNHLWGYLGAKYLPSICYKVRMLIIQEELVSSEQAGVSKFALEGSGM</sequence>
<gene>
    <name evidence="2" type="ORF">SG35_015195</name>
</gene>